<name>A0A271J550_9BACT</name>
<dbReference type="AlphaFoldDB" id="A0A271J550"/>
<sequence>MIALVALAGCDSEDSLLGEFVGRVEVDAEARAVDGEAVYTVVETASGPEFVLGLFVGDLYESDYDAYDYVLFRRPGDRPGVGAYAIADEQDRSVAATIAKVDEADDPLESVGAVLRGVDGTLALTRIDSYGFLAGSFEFDADGLTVTSPTRRVGGAAQGTFEARYVPPATFRRLGLDLGI</sequence>
<gene>
    <name evidence="1" type="ORF">BSZ37_19360</name>
</gene>
<proteinExistence type="predicted"/>
<evidence type="ECO:0000313" key="1">
    <source>
        <dbReference type="EMBL" id="PAP78428.1"/>
    </source>
</evidence>
<organism evidence="1 2">
    <name type="scientific">Rubrivirga marina</name>
    <dbReference type="NCBI Taxonomy" id="1196024"/>
    <lineage>
        <taxon>Bacteria</taxon>
        <taxon>Pseudomonadati</taxon>
        <taxon>Rhodothermota</taxon>
        <taxon>Rhodothermia</taxon>
        <taxon>Rhodothermales</taxon>
        <taxon>Rubricoccaceae</taxon>
        <taxon>Rubrivirga</taxon>
    </lineage>
</organism>
<dbReference type="EMBL" id="MQWD01000001">
    <property type="protein sequence ID" value="PAP78428.1"/>
    <property type="molecule type" value="Genomic_DNA"/>
</dbReference>
<keyword evidence="2" id="KW-1185">Reference proteome</keyword>
<evidence type="ECO:0000313" key="2">
    <source>
        <dbReference type="Proteomes" id="UP000216339"/>
    </source>
</evidence>
<accession>A0A271J550</accession>
<comment type="caution">
    <text evidence="1">The sequence shown here is derived from an EMBL/GenBank/DDBJ whole genome shotgun (WGS) entry which is preliminary data.</text>
</comment>
<reference evidence="1 2" key="1">
    <citation type="submission" date="2016-11" db="EMBL/GenBank/DDBJ databases">
        <title>Study of marine rhodopsin-containing bacteria.</title>
        <authorList>
            <person name="Yoshizawa S."/>
            <person name="Kumagai Y."/>
            <person name="Kogure K."/>
        </authorList>
    </citation>
    <scope>NUCLEOTIDE SEQUENCE [LARGE SCALE GENOMIC DNA]</scope>
    <source>
        <strain evidence="1 2">SAORIC-28</strain>
    </source>
</reference>
<dbReference type="Proteomes" id="UP000216339">
    <property type="component" value="Unassembled WGS sequence"/>
</dbReference>
<protein>
    <submittedName>
        <fullName evidence="1">Uncharacterized protein</fullName>
    </submittedName>
</protein>